<sequence>MAHVERNGKRKTRDQMVKRRVPELGYYFIVTDTEETEQNYMYGLRDSIPKELQGKLVIKVIKTKSNNLVEEARNLASINPQYGEIWIIFDRDKVKNFDEIICQAEDKGINVGWTNPCIEEWFNA</sequence>
<dbReference type="AlphaFoldDB" id="W7UH90"/>
<protein>
    <recommendedName>
        <fullName evidence="3">RloB-like protein</fullName>
    </recommendedName>
</protein>
<dbReference type="PATRIC" id="fig|1341157.4.peg.2099"/>
<evidence type="ECO:0008006" key="3">
    <source>
        <dbReference type="Google" id="ProtNLM"/>
    </source>
</evidence>
<reference evidence="1 2" key="1">
    <citation type="journal article" date="2014" name="PLoS ONE">
        <title>Rumen cellulosomics: divergent fiber-degrading strategies revealed by comparative genome-wide analysis of six ruminococcal strains.</title>
        <authorList>
            <person name="Dassa B."/>
            <person name="Borovok I."/>
            <person name="Ruimy-Israeli V."/>
            <person name="Lamed R."/>
            <person name="Flint H.J."/>
            <person name="Duncan S.H."/>
            <person name="Henrissat B."/>
            <person name="Coutinho P."/>
            <person name="Morrison M."/>
            <person name="Mosoni P."/>
            <person name="Yeoman C.J."/>
            <person name="White B.A."/>
            <person name="Bayer E.A."/>
        </authorList>
    </citation>
    <scope>NUCLEOTIDE SEQUENCE [LARGE SCALE GENOMIC DNA]</scope>
    <source>
        <strain evidence="1 2">007c</strain>
    </source>
</reference>
<dbReference type="InterPro" id="IPR025591">
    <property type="entry name" value="RloB"/>
</dbReference>
<name>W7UH90_RUMFL</name>
<dbReference type="Proteomes" id="UP000019365">
    <property type="component" value="Unassembled WGS sequence"/>
</dbReference>
<gene>
    <name evidence="1" type="ORF">RF007C_10145</name>
</gene>
<accession>W7UH90</accession>
<proteinExistence type="predicted"/>
<comment type="caution">
    <text evidence="1">The sequence shown here is derived from an EMBL/GenBank/DDBJ whole genome shotgun (WGS) entry which is preliminary data.</text>
</comment>
<dbReference type="RefSeq" id="WP_242836299.1">
    <property type="nucleotide sequence ID" value="NZ_ATAX01000026.1"/>
</dbReference>
<organism evidence="1 2">
    <name type="scientific">Ruminococcus flavefaciens 007c</name>
    <dbReference type="NCBI Taxonomy" id="1341157"/>
    <lineage>
        <taxon>Bacteria</taxon>
        <taxon>Bacillati</taxon>
        <taxon>Bacillota</taxon>
        <taxon>Clostridia</taxon>
        <taxon>Eubacteriales</taxon>
        <taxon>Oscillospiraceae</taxon>
        <taxon>Ruminococcus</taxon>
    </lineage>
</organism>
<evidence type="ECO:0000313" key="1">
    <source>
        <dbReference type="EMBL" id="EWM53323.1"/>
    </source>
</evidence>
<dbReference type="EMBL" id="ATAX01000026">
    <property type="protein sequence ID" value="EWM53323.1"/>
    <property type="molecule type" value="Genomic_DNA"/>
</dbReference>
<dbReference type="eggNOG" id="ENOG5032SNM">
    <property type="taxonomic scope" value="Bacteria"/>
</dbReference>
<evidence type="ECO:0000313" key="2">
    <source>
        <dbReference type="Proteomes" id="UP000019365"/>
    </source>
</evidence>
<keyword evidence="2" id="KW-1185">Reference proteome</keyword>
<dbReference type="Pfam" id="PF13707">
    <property type="entry name" value="RloB"/>
    <property type="match status" value="1"/>
</dbReference>